<gene>
    <name evidence="2" type="ORF">A2571_02355</name>
</gene>
<protein>
    <recommendedName>
        <fullName evidence="4">Serine protease</fullName>
    </recommendedName>
</protein>
<dbReference type="Gene3D" id="2.40.10.10">
    <property type="entry name" value="Trypsin-like serine proteases"/>
    <property type="match status" value="2"/>
</dbReference>
<reference evidence="2 3" key="1">
    <citation type="journal article" date="2016" name="Nat. Commun.">
        <title>Thousands of microbial genomes shed light on interconnected biogeochemical processes in an aquifer system.</title>
        <authorList>
            <person name="Anantharaman K."/>
            <person name="Brown C.T."/>
            <person name="Hug L.A."/>
            <person name="Sharon I."/>
            <person name="Castelle C.J."/>
            <person name="Probst A.J."/>
            <person name="Thomas B.C."/>
            <person name="Singh A."/>
            <person name="Wilkins M.J."/>
            <person name="Karaoz U."/>
            <person name="Brodie E.L."/>
            <person name="Williams K.H."/>
            <person name="Hubbard S.S."/>
            <person name="Banfield J.F."/>
        </authorList>
    </citation>
    <scope>NUCLEOTIDE SEQUENCE [LARGE SCALE GENOMIC DNA]</scope>
</reference>
<dbReference type="InterPro" id="IPR009003">
    <property type="entry name" value="Peptidase_S1_PA"/>
</dbReference>
<accession>A0A1G2QET7</accession>
<name>A0A1G2QET7_9BACT</name>
<comment type="caution">
    <text evidence="2">The sequence shown here is derived from an EMBL/GenBank/DDBJ whole genome shotgun (WGS) entry which is preliminary data.</text>
</comment>
<evidence type="ECO:0000256" key="1">
    <source>
        <dbReference type="SAM" id="Phobius"/>
    </source>
</evidence>
<sequence length="298" mass="32208">MLKKKEAELLFKIICLGLIIITLVFSSLAYYQTNQKFRAVKLASAKIETSLKQEINDLREIVTALTNGNEQLAQNLEAERIKREESEITTQASNKKLAEISAGLDASDITRLISEWNPRVVKLECVVEFADKTTKKSTASGVVNVSDAVTKIYTSKHVVEEKGVLAKDCRVVSSDVTTKFATSNITIDANIDLAYLNFTKILDLPGGVSLPVKKCAQKPILGDQVVILGYPSVGSTNGVTATEGIISGFDKEYYITSAKIERGNSGGAAILVKNNCLLGLPTLVVAGQIESLARILAL</sequence>
<evidence type="ECO:0000313" key="3">
    <source>
        <dbReference type="Proteomes" id="UP000177043"/>
    </source>
</evidence>
<dbReference type="STRING" id="1802438.A2571_02355"/>
<feature type="transmembrane region" description="Helical" evidence="1">
    <location>
        <begin position="9"/>
        <end position="31"/>
    </location>
</feature>
<dbReference type="InterPro" id="IPR043504">
    <property type="entry name" value="Peptidase_S1_PA_chymotrypsin"/>
</dbReference>
<keyword evidence="1" id="KW-0472">Membrane</keyword>
<dbReference type="SUPFAM" id="SSF50494">
    <property type="entry name" value="Trypsin-like serine proteases"/>
    <property type="match status" value="1"/>
</dbReference>
<dbReference type="EMBL" id="MHTJ01000003">
    <property type="protein sequence ID" value="OHA58589.1"/>
    <property type="molecule type" value="Genomic_DNA"/>
</dbReference>
<dbReference type="AlphaFoldDB" id="A0A1G2QET7"/>
<keyword evidence="1" id="KW-1133">Transmembrane helix</keyword>
<proteinExistence type="predicted"/>
<evidence type="ECO:0008006" key="4">
    <source>
        <dbReference type="Google" id="ProtNLM"/>
    </source>
</evidence>
<keyword evidence="1" id="KW-0812">Transmembrane</keyword>
<organism evidence="2 3">
    <name type="scientific">Candidatus Vogelbacteria bacterium RIFOXYD1_FULL_44_32</name>
    <dbReference type="NCBI Taxonomy" id="1802438"/>
    <lineage>
        <taxon>Bacteria</taxon>
        <taxon>Candidatus Vogeliibacteriota</taxon>
    </lineage>
</organism>
<dbReference type="Pfam" id="PF13365">
    <property type="entry name" value="Trypsin_2"/>
    <property type="match status" value="1"/>
</dbReference>
<evidence type="ECO:0000313" key="2">
    <source>
        <dbReference type="EMBL" id="OHA58589.1"/>
    </source>
</evidence>
<dbReference type="Proteomes" id="UP000177043">
    <property type="component" value="Unassembled WGS sequence"/>
</dbReference>